<name>E6W447_DESIS</name>
<dbReference type="OrthoDB" id="9794372at2"/>
<dbReference type="InterPro" id="IPR013324">
    <property type="entry name" value="RNA_pol_sigma_r3/r4-like"/>
</dbReference>
<accession>E6W447</accession>
<keyword evidence="2" id="KW-0805">Transcription regulation</keyword>
<dbReference type="InParanoid" id="E6W447"/>
<dbReference type="RefSeq" id="WP_013506886.1">
    <property type="nucleotide sequence ID" value="NC_014836.1"/>
</dbReference>
<evidence type="ECO:0000256" key="4">
    <source>
        <dbReference type="ARBA" id="ARBA00023163"/>
    </source>
</evidence>
<organism evidence="7 8">
    <name type="scientific">Desulfurispirillum indicum (strain ATCC BAA-1389 / DSM 22839 / S5)</name>
    <dbReference type="NCBI Taxonomy" id="653733"/>
    <lineage>
        <taxon>Bacteria</taxon>
        <taxon>Pseudomonadati</taxon>
        <taxon>Chrysiogenota</taxon>
        <taxon>Chrysiogenia</taxon>
        <taxon>Chrysiogenales</taxon>
        <taxon>Chrysiogenaceae</taxon>
        <taxon>Desulfurispirillum</taxon>
    </lineage>
</organism>
<dbReference type="PANTHER" id="PTHR43133:SF63">
    <property type="entry name" value="RNA POLYMERASE SIGMA FACTOR FECI-RELATED"/>
    <property type="match status" value="1"/>
</dbReference>
<dbReference type="SUPFAM" id="SSF88659">
    <property type="entry name" value="Sigma3 and sigma4 domains of RNA polymerase sigma factors"/>
    <property type="match status" value="1"/>
</dbReference>
<feature type="domain" description="RNA polymerase sigma-70 region 2" evidence="5">
    <location>
        <begin position="9"/>
        <end position="72"/>
    </location>
</feature>
<dbReference type="InterPro" id="IPR013249">
    <property type="entry name" value="RNA_pol_sigma70_r4_t2"/>
</dbReference>
<dbReference type="InterPro" id="IPR013325">
    <property type="entry name" value="RNA_pol_sigma_r2"/>
</dbReference>
<keyword evidence="3" id="KW-0731">Sigma factor</keyword>
<dbReference type="HOGENOM" id="CLU_047691_12_5_0"/>
<dbReference type="InterPro" id="IPR007627">
    <property type="entry name" value="RNA_pol_sigma70_r2"/>
</dbReference>
<evidence type="ECO:0000259" key="6">
    <source>
        <dbReference type="Pfam" id="PF08281"/>
    </source>
</evidence>
<evidence type="ECO:0000313" key="7">
    <source>
        <dbReference type="EMBL" id="ADU67011.1"/>
    </source>
</evidence>
<dbReference type="Pfam" id="PF04542">
    <property type="entry name" value="Sigma70_r2"/>
    <property type="match status" value="1"/>
</dbReference>
<dbReference type="eggNOG" id="COG1595">
    <property type="taxonomic scope" value="Bacteria"/>
</dbReference>
<evidence type="ECO:0000256" key="2">
    <source>
        <dbReference type="ARBA" id="ARBA00023015"/>
    </source>
</evidence>
<reference evidence="7 8" key="1">
    <citation type="submission" date="2010-12" db="EMBL/GenBank/DDBJ databases">
        <title>Complete sequence of Desulfurispirillum indicum S5.</title>
        <authorList>
            <consortium name="US DOE Joint Genome Institute"/>
            <person name="Lucas S."/>
            <person name="Copeland A."/>
            <person name="Lapidus A."/>
            <person name="Cheng J.-F."/>
            <person name="Goodwin L."/>
            <person name="Pitluck S."/>
            <person name="Chertkov O."/>
            <person name="Held B."/>
            <person name="Detter J.C."/>
            <person name="Han C."/>
            <person name="Tapia R."/>
            <person name="Land M."/>
            <person name="Hauser L."/>
            <person name="Kyrpides N."/>
            <person name="Ivanova N."/>
            <person name="Mikhailova N."/>
            <person name="Haggblom M."/>
            <person name="Rauschenbach I."/>
            <person name="Bini E."/>
            <person name="Woyke T."/>
        </authorList>
    </citation>
    <scope>NUCLEOTIDE SEQUENCE [LARGE SCALE GENOMIC DNA]</scope>
    <source>
        <strain evidence="8">ATCC BAA-1389 / DSM 22839 / S5</strain>
    </source>
</reference>
<dbReference type="SUPFAM" id="SSF88946">
    <property type="entry name" value="Sigma2 domain of RNA polymerase sigma factors"/>
    <property type="match status" value="1"/>
</dbReference>
<protein>
    <submittedName>
        <fullName evidence="7">RNA polymerase sigma factor, sigma-70 family</fullName>
    </submittedName>
</protein>
<evidence type="ECO:0000259" key="5">
    <source>
        <dbReference type="Pfam" id="PF04542"/>
    </source>
</evidence>
<proteinExistence type="inferred from homology"/>
<evidence type="ECO:0000256" key="1">
    <source>
        <dbReference type="ARBA" id="ARBA00010641"/>
    </source>
</evidence>
<dbReference type="InterPro" id="IPR014284">
    <property type="entry name" value="RNA_pol_sigma-70_dom"/>
</dbReference>
<dbReference type="Gene3D" id="1.10.10.10">
    <property type="entry name" value="Winged helix-like DNA-binding domain superfamily/Winged helix DNA-binding domain"/>
    <property type="match status" value="1"/>
</dbReference>
<dbReference type="STRING" id="653733.Selin_2295"/>
<evidence type="ECO:0000256" key="3">
    <source>
        <dbReference type="ARBA" id="ARBA00023082"/>
    </source>
</evidence>
<dbReference type="InterPro" id="IPR039425">
    <property type="entry name" value="RNA_pol_sigma-70-like"/>
</dbReference>
<keyword evidence="4" id="KW-0804">Transcription</keyword>
<feature type="domain" description="RNA polymerase sigma factor 70 region 4 type 2" evidence="6">
    <location>
        <begin position="106"/>
        <end position="157"/>
    </location>
</feature>
<gene>
    <name evidence="7" type="ordered locus">Selin_2295</name>
</gene>
<evidence type="ECO:0000313" key="8">
    <source>
        <dbReference type="Proteomes" id="UP000002572"/>
    </source>
</evidence>
<dbReference type="EMBL" id="CP002432">
    <property type="protein sequence ID" value="ADU67011.1"/>
    <property type="molecule type" value="Genomic_DNA"/>
</dbReference>
<dbReference type="KEGG" id="din:Selin_2295"/>
<dbReference type="CDD" id="cd06171">
    <property type="entry name" value="Sigma70_r4"/>
    <property type="match status" value="1"/>
</dbReference>
<dbReference type="InterPro" id="IPR036388">
    <property type="entry name" value="WH-like_DNA-bd_sf"/>
</dbReference>
<dbReference type="PANTHER" id="PTHR43133">
    <property type="entry name" value="RNA POLYMERASE ECF-TYPE SIGMA FACTO"/>
    <property type="match status" value="1"/>
</dbReference>
<dbReference type="Gene3D" id="1.10.1740.10">
    <property type="match status" value="1"/>
</dbReference>
<dbReference type="GO" id="GO:0003677">
    <property type="term" value="F:DNA binding"/>
    <property type="evidence" value="ECO:0007669"/>
    <property type="project" value="InterPro"/>
</dbReference>
<comment type="similarity">
    <text evidence="1">Belongs to the sigma-70 factor family. ECF subfamily.</text>
</comment>
<dbReference type="FunCoup" id="E6W447">
    <property type="interactions" value="103"/>
</dbReference>
<dbReference type="AlphaFoldDB" id="E6W447"/>
<dbReference type="NCBIfam" id="TIGR02937">
    <property type="entry name" value="sigma70-ECF"/>
    <property type="match status" value="1"/>
</dbReference>
<keyword evidence="8" id="KW-1185">Reference proteome</keyword>
<dbReference type="Pfam" id="PF08281">
    <property type="entry name" value="Sigma70_r4_2"/>
    <property type="match status" value="1"/>
</dbReference>
<sequence length="171" mass="19460">MSDQNPHDIYRNHHKDILRYFSSRVSSSGTAADLTQETFLRLLRSSISLLNPKAYLLKVAHNVLIDYYRSASHMPVEDISPEELESAMGRAPSAEDTALSREELAILMDAIAELPPRAREVFRLKRLEGLSYSEIGQQLGITRSTIMEHMARALTHCTRRLDEYATQQEKS</sequence>
<dbReference type="GO" id="GO:0006352">
    <property type="term" value="P:DNA-templated transcription initiation"/>
    <property type="evidence" value="ECO:0007669"/>
    <property type="project" value="InterPro"/>
</dbReference>
<dbReference type="GO" id="GO:0016987">
    <property type="term" value="F:sigma factor activity"/>
    <property type="evidence" value="ECO:0007669"/>
    <property type="project" value="UniProtKB-KW"/>
</dbReference>
<dbReference type="Proteomes" id="UP000002572">
    <property type="component" value="Chromosome"/>
</dbReference>